<keyword evidence="3" id="KW-0238">DNA-binding</keyword>
<feature type="compositionally biased region" description="Low complexity" evidence="5">
    <location>
        <begin position="314"/>
        <end position="330"/>
    </location>
</feature>
<evidence type="ECO:0000256" key="5">
    <source>
        <dbReference type="SAM" id="MobiDB-lite"/>
    </source>
</evidence>
<dbReference type="Pfam" id="PF00126">
    <property type="entry name" value="HTH_1"/>
    <property type="match status" value="1"/>
</dbReference>
<keyword evidence="4" id="KW-0804">Transcription</keyword>
<dbReference type="Pfam" id="PF03466">
    <property type="entry name" value="LysR_substrate"/>
    <property type="match status" value="1"/>
</dbReference>
<evidence type="ECO:0000256" key="2">
    <source>
        <dbReference type="ARBA" id="ARBA00023015"/>
    </source>
</evidence>
<evidence type="ECO:0000313" key="8">
    <source>
        <dbReference type="Proteomes" id="UP000727056"/>
    </source>
</evidence>
<dbReference type="PANTHER" id="PTHR30346">
    <property type="entry name" value="TRANSCRIPTIONAL DUAL REGULATOR HCAR-RELATED"/>
    <property type="match status" value="1"/>
</dbReference>
<gene>
    <name evidence="7" type="ORF">HCN52_05555</name>
</gene>
<keyword evidence="8" id="KW-1185">Reference proteome</keyword>
<evidence type="ECO:0000256" key="1">
    <source>
        <dbReference type="ARBA" id="ARBA00009437"/>
    </source>
</evidence>
<dbReference type="Gene3D" id="3.40.190.10">
    <property type="entry name" value="Periplasmic binding protein-like II"/>
    <property type="match status" value="2"/>
</dbReference>
<reference evidence="7 8" key="1">
    <citation type="submission" date="2020-03" db="EMBL/GenBank/DDBJ databases">
        <title>Draft genome of Streptomyces sp. ventii, isolated from the Axial Seamount in the Pacific Ocean, and resequencing of the two type strains Streptomyces lonarensis strain NCL 716 and Streptomyces bohaiensis strain 11A07.</title>
        <authorList>
            <person name="Loughran R.M."/>
            <person name="Pfannmuller K.M."/>
            <person name="Wasson B.J."/>
            <person name="Deadmond M.C."/>
            <person name="Paddock B.E."/>
            <person name="Koyack M.J."/>
            <person name="Gallegos D.A."/>
            <person name="Mitchell E.A."/>
            <person name="Ushijima B."/>
            <person name="Saw J.H."/>
            <person name="Mcphail K.L."/>
            <person name="Videau P."/>
        </authorList>
    </citation>
    <scope>NUCLEOTIDE SEQUENCE [LARGE SCALE GENOMIC DNA]</scope>
    <source>
        <strain evidence="7 8">11A07</strain>
    </source>
</reference>
<evidence type="ECO:0000256" key="4">
    <source>
        <dbReference type="ARBA" id="ARBA00023163"/>
    </source>
</evidence>
<dbReference type="EMBL" id="JAAVJC010000024">
    <property type="protein sequence ID" value="NJQ14418.1"/>
    <property type="molecule type" value="Genomic_DNA"/>
</dbReference>
<comment type="similarity">
    <text evidence="1">Belongs to the LysR transcriptional regulatory family.</text>
</comment>
<feature type="region of interest" description="Disordered" evidence="5">
    <location>
        <begin position="294"/>
        <end position="345"/>
    </location>
</feature>
<dbReference type="Proteomes" id="UP000727056">
    <property type="component" value="Unassembled WGS sequence"/>
</dbReference>
<accession>A0ABX1C8K4</accession>
<feature type="compositionally biased region" description="Acidic residues" evidence="5">
    <location>
        <begin position="332"/>
        <end position="345"/>
    </location>
</feature>
<protein>
    <submittedName>
        <fullName evidence="7">LysR family transcriptional regulator</fullName>
    </submittedName>
</protein>
<dbReference type="PROSITE" id="PS50931">
    <property type="entry name" value="HTH_LYSR"/>
    <property type="match status" value="1"/>
</dbReference>
<dbReference type="Gene3D" id="1.10.10.10">
    <property type="entry name" value="Winged helix-like DNA-binding domain superfamily/Winged helix DNA-binding domain"/>
    <property type="match status" value="1"/>
</dbReference>
<evidence type="ECO:0000256" key="3">
    <source>
        <dbReference type="ARBA" id="ARBA00023125"/>
    </source>
</evidence>
<feature type="domain" description="HTH lysR-type" evidence="6">
    <location>
        <begin position="2"/>
        <end position="59"/>
    </location>
</feature>
<dbReference type="InterPro" id="IPR000847">
    <property type="entry name" value="LysR_HTH_N"/>
</dbReference>
<dbReference type="InterPro" id="IPR005119">
    <property type="entry name" value="LysR_subst-bd"/>
</dbReference>
<name>A0ABX1C8K4_9ACTN</name>
<organism evidence="7 8">
    <name type="scientific">Streptomyces bohaiensis</name>
    <dbReference type="NCBI Taxonomy" id="1431344"/>
    <lineage>
        <taxon>Bacteria</taxon>
        <taxon>Bacillati</taxon>
        <taxon>Actinomycetota</taxon>
        <taxon>Actinomycetes</taxon>
        <taxon>Kitasatosporales</taxon>
        <taxon>Streptomycetaceae</taxon>
        <taxon>Streptomyces</taxon>
    </lineage>
</organism>
<dbReference type="PANTHER" id="PTHR30346:SF29">
    <property type="entry name" value="LYSR SUBSTRATE-BINDING"/>
    <property type="match status" value="1"/>
</dbReference>
<dbReference type="SUPFAM" id="SSF53850">
    <property type="entry name" value="Periplasmic binding protein-like II"/>
    <property type="match status" value="1"/>
</dbReference>
<proteinExistence type="inferred from homology"/>
<dbReference type="InterPro" id="IPR036390">
    <property type="entry name" value="WH_DNA-bd_sf"/>
</dbReference>
<feature type="compositionally biased region" description="Gly residues" evidence="5">
    <location>
        <begin position="294"/>
        <end position="304"/>
    </location>
</feature>
<dbReference type="RefSeq" id="WP_168087240.1">
    <property type="nucleotide sequence ID" value="NZ_BHZH01000350.1"/>
</dbReference>
<keyword evidence="2" id="KW-0805">Transcription regulation</keyword>
<dbReference type="CDD" id="cd08423">
    <property type="entry name" value="PBP2_LTTR_like_6"/>
    <property type="match status" value="1"/>
</dbReference>
<dbReference type="InterPro" id="IPR036388">
    <property type="entry name" value="WH-like_DNA-bd_sf"/>
</dbReference>
<sequence length="345" mass="36375">MMNPWRLRLLSQLDTLGTVRAVAHAANMSPSSVSQQLAVLESETRTQLLERTGRRVRLTSAGLILARRARALLDHMADVEAELRGFGEEPAGPVVLGAFQSALHTMAVPAVTRLAAAHPQLDIQLVQLEPHESVPALRVGEADIVITTTDFDEQPLGDDLDLVPLATEPVLLVVPPDDPAAGRGGADLAAYADHAWSFDMPQTYMANLALRLCRQARFEPRVACRFGNYMMALQHVEAGLSVALLPALAVDPRYRVATRELATPVTRTITAAVRCGSPPRAAVRAVLDALRTGPGAGAGTGTGTGLPPTPPATVAPAAQDAPAAPAAPDAPDTPDAEDVRDEPPT</sequence>
<dbReference type="SUPFAM" id="SSF46785">
    <property type="entry name" value="Winged helix' DNA-binding domain"/>
    <property type="match status" value="1"/>
</dbReference>
<evidence type="ECO:0000313" key="7">
    <source>
        <dbReference type="EMBL" id="NJQ14418.1"/>
    </source>
</evidence>
<comment type="caution">
    <text evidence="7">The sequence shown here is derived from an EMBL/GenBank/DDBJ whole genome shotgun (WGS) entry which is preliminary data.</text>
</comment>
<evidence type="ECO:0000259" key="6">
    <source>
        <dbReference type="PROSITE" id="PS50931"/>
    </source>
</evidence>